<keyword evidence="2" id="KW-1185">Reference proteome</keyword>
<dbReference type="EMBL" id="JAUEPN010000004">
    <property type="protein sequence ID" value="KAK3295384.1"/>
    <property type="molecule type" value="Genomic_DNA"/>
</dbReference>
<organism evidence="1 2">
    <name type="scientific">Chaetomium fimeti</name>
    <dbReference type="NCBI Taxonomy" id="1854472"/>
    <lineage>
        <taxon>Eukaryota</taxon>
        <taxon>Fungi</taxon>
        <taxon>Dikarya</taxon>
        <taxon>Ascomycota</taxon>
        <taxon>Pezizomycotina</taxon>
        <taxon>Sordariomycetes</taxon>
        <taxon>Sordariomycetidae</taxon>
        <taxon>Sordariales</taxon>
        <taxon>Chaetomiaceae</taxon>
        <taxon>Chaetomium</taxon>
    </lineage>
</organism>
<comment type="caution">
    <text evidence="1">The sequence shown here is derived from an EMBL/GenBank/DDBJ whole genome shotgun (WGS) entry which is preliminary data.</text>
</comment>
<proteinExistence type="predicted"/>
<gene>
    <name evidence="1" type="ORF">B0H64DRAFT_395153</name>
</gene>
<name>A0AAE0LSN4_9PEZI</name>
<dbReference type="GeneID" id="87840685"/>
<dbReference type="AlphaFoldDB" id="A0AAE0LSN4"/>
<reference evidence="1" key="2">
    <citation type="submission" date="2023-06" db="EMBL/GenBank/DDBJ databases">
        <authorList>
            <consortium name="Lawrence Berkeley National Laboratory"/>
            <person name="Haridas S."/>
            <person name="Hensen N."/>
            <person name="Bonometti L."/>
            <person name="Westerberg I."/>
            <person name="Brannstrom I.O."/>
            <person name="Guillou S."/>
            <person name="Cros-Aarteil S."/>
            <person name="Calhoun S."/>
            <person name="Kuo A."/>
            <person name="Mondo S."/>
            <person name="Pangilinan J."/>
            <person name="Riley R."/>
            <person name="Labutti K."/>
            <person name="Andreopoulos B."/>
            <person name="Lipzen A."/>
            <person name="Chen C."/>
            <person name="Yanf M."/>
            <person name="Daum C."/>
            <person name="Ng V."/>
            <person name="Clum A."/>
            <person name="Steindorff A."/>
            <person name="Ohm R."/>
            <person name="Martin F."/>
            <person name="Silar P."/>
            <person name="Natvig D."/>
            <person name="Lalanne C."/>
            <person name="Gautier V."/>
            <person name="Ament-Velasquez S.L."/>
            <person name="Kruys A."/>
            <person name="Hutchinson M.I."/>
            <person name="Powell A.J."/>
            <person name="Barry K."/>
            <person name="Miller A.N."/>
            <person name="Grigoriev I.V."/>
            <person name="Debuchy R."/>
            <person name="Gladieux P."/>
            <person name="Thoren M.H."/>
            <person name="Johannesson H."/>
        </authorList>
    </citation>
    <scope>NUCLEOTIDE SEQUENCE</scope>
    <source>
        <strain evidence="1">CBS 168.71</strain>
    </source>
</reference>
<evidence type="ECO:0000313" key="1">
    <source>
        <dbReference type="EMBL" id="KAK3295384.1"/>
    </source>
</evidence>
<reference evidence="1" key="1">
    <citation type="journal article" date="2023" name="Mol. Phylogenet. Evol.">
        <title>Genome-scale phylogeny and comparative genomics of the fungal order Sordariales.</title>
        <authorList>
            <person name="Hensen N."/>
            <person name="Bonometti L."/>
            <person name="Westerberg I."/>
            <person name="Brannstrom I.O."/>
            <person name="Guillou S."/>
            <person name="Cros-Aarteil S."/>
            <person name="Calhoun S."/>
            <person name="Haridas S."/>
            <person name="Kuo A."/>
            <person name="Mondo S."/>
            <person name="Pangilinan J."/>
            <person name="Riley R."/>
            <person name="LaButti K."/>
            <person name="Andreopoulos B."/>
            <person name="Lipzen A."/>
            <person name="Chen C."/>
            <person name="Yan M."/>
            <person name="Daum C."/>
            <person name="Ng V."/>
            <person name="Clum A."/>
            <person name="Steindorff A."/>
            <person name="Ohm R.A."/>
            <person name="Martin F."/>
            <person name="Silar P."/>
            <person name="Natvig D.O."/>
            <person name="Lalanne C."/>
            <person name="Gautier V."/>
            <person name="Ament-Velasquez S.L."/>
            <person name="Kruys A."/>
            <person name="Hutchinson M.I."/>
            <person name="Powell A.J."/>
            <person name="Barry K."/>
            <person name="Miller A.N."/>
            <person name="Grigoriev I.V."/>
            <person name="Debuchy R."/>
            <person name="Gladieux P."/>
            <person name="Hiltunen Thoren M."/>
            <person name="Johannesson H."/>
        </authorList>
    </citation>
    <scope>NUCLEOTIDE SEQUENCE</scope>
    <source>
        <strain evidence="1">CBS 168.71</strain>
    </source>
</reference>
<sequence length="195" mass="21667">MARRAPELKRFHVMNDKWRHTGPPIPFLCADLLGPLSRSQVAGTLIALGLGCSRLDATGSVNMGQFQALKVLTISARNLLSGHDLLIKLIRGFSRLETLVVDGADLISPEAMERFADAISRSECPTLRKVLLNPRDVRSPLISRARTSARLKMITEHTVQDLFASGNVKLFVNDGRRKVMAQWLTRWENEALGLV</sequence>
<dbReference type="Proteomes" id="UP001278766">
    <property type="component" value="Unassembled WGS sequence"/>
</dbReference>
<accession>A0AAE0LSN4</accession>
<evidence type="ECO:0000313" key="2">
    <source>
        <dbReference type="Proteomes" id="UP001278766"/>
    </source>
</evidence>
<protein>
    <submittedName>
        <fullName evidence="1">Uncharacterized protein</fullName>
    </submittedName>
</protein>
<dbReference type="RefSeq" id="XP_062658898.1">
    <property type="nucleotide sequence ID" value="XM_062803737.1"/>
</dbReference>